<organism evidence="1 2">
    <name type="scientific">Vibrio cholerae</name>
    <dbReference type="NCBI Taxonomy" id="666"/>
    <lineage>
        <taxon>Bacteria</taxon>
        <taxon>Pseudomonadati</taxon>
        <taxon>Pseudomonadota</taxon>
        <taxon>Gammaproteobacteria</taxon>
        <taxon>Vibrionales</taxon>
        <taxon>Vibrionaceae</taxon>
        <taxon>Vibrio</taxon>
    </lineage>
</organism>
<protein>
    <submittedName>
        <fullName evidence="1">Uncharacterized protein</fullName>
    </submittedName>
</protein>
<dbReference type="Proteomes" id="UP000041770">
    <property type="component" value="Unassembled WGS sequence"/>
</dbReference>
<accession>A0A655X324</accession>
<sequence>MCTIRQHSLHDAREDIQQAGRALCCHAIVFSQLFSHPATHNDGNRVVRSAHIGQCHQACNPQFTGSHFLYITV</sequence>
<gene>
    <name evidence="1" type="ORF">ERS013200_00317</name>
</gene>
<evidence type="ECO:0000313" key="2">
    <source>
        <dbReference type="Proteomes" id="UP000041770"/>
    </source>
</evidence>
<name>A0A655X324_VIBCL</name>
<evidence type="ECO:0000313" key="1">
    <source>
        <dbReference type="EMBL" id="CSC02573.1"/>
    </source>
</evidence>
<reference evidence="1 2" key="1">
    <citation type="submission" date="2015-07" db="EMBL/GenBank/DDBJ databases">
        <authorList>
            <consortium name="Pathogen Informatics"/>
        </authorList>
    </citation>
    <scope>NUCLEOTIDE SEQUENCE [LARGE SCALE GENOMIC DNA]</scope>
    <source>
        <strain evidence="1 2">A316</strain>
    </source>
</reference>
<proteinExistence type="predicted"/>
<dbReference type="EMBL" id="CWQY01000002">
    <property type="protein sequence ID" value="CSC02573.1"/>
    <property type="molecule type" value="Genomic_DNA"/>
</dbReference>
<dbReference type="AlphaFoldDB" id="A0A655X324"/>